<proteinExistence type="inferred from homology"/>
<dbReference type="eggNOG" id="COG2814">
    <property type="taxonomic scope" value="Bacteria"/>
</dbReference>
<dbReference type="CDD" id="cd17320">
    <property type="entry name" value="MFS_MdfA_MDR_like"/>
    <property type="match status" value="1"/>
</dbReference>
<feature type="transmembrane region" description="Helical" evidence="8">
    <location>
        <begin position="353"/>
        <end position="374"/>
    </location>
</feature>
<keyword evidence="11" id="KW-1185">Reference proteome</keyword>
<name>A5FWT5_ACICJ</name>
<dbReference type="InterPro" id="IPR036259">
    <property type="entry name" value="MFS_trans_sf"/>
</dbReference>
<evidence type="ECO:0000256" key="2">
    <source>
        <dbReference type="ARBA" id="ARBA00006236"/>
    </source>
</evidence>
<dbReference type="KEGG" id="acr:Acry_0848"/>
<dbReference type="PANTHER" id="PTHR23502">
    <property type="entry name" value="MAJOR FACILITATOR SUPERFAMILY"/>
    <property type="match status" value="1"/>
</dbReference>
<feature type="transmembrane region" description="Helical" evidence="8">
    <location>
        <begin position="174"/>
        <end position="194"/>
    </location>
</feature>
<keyword evidence="8" id="KW-0997">Cell inner membrane</keyword>
<feature type="transmembrane region" description="Helical" evidence="8">
    <location>
        <begin position="286"/>
        <end position="310"/>
    </location>
</feature>
<accession>A5FWT5</accession>
<keyword evidence="7 8" id="KW-0472">Membrane</keyword>
<keyword evidence="5 8" id="KW-0812">Transmembrane</keyword>
<dbReference type="STRING" id="349163.Acry_0848"/>
<dbReference type="NCBIfam" id="TIGR00710">
    <property type="entry name" value="efflux_Bcr_CflA"/>
    <property type="match status" value="1"/>
</dbReference>
<comment type="similarity">
    <text evidence="2 8">Belongs to the major facilitator superfamily. Bcr/CmlA family.</text>
</comment>
<evidence type="ECO:0000313" key="11">
    <source>
        <dbReference type="Proteomes" id="UP000000245"/>
    </source>
</evidence>
<gene>
    <name evidence="10" type="ordered locus">Acry_0848</name>
</gene>
<dbReference type="Gene3D" id="1.20.1720.10">
    <property type="entry name" value="Multidrug resistance protein D"/>
    <property type="match status" value="1"/>
</dbReference>
<dbReference type="AlphaFoldDB" id="A5FWT5"/>
<reference evidence="10 11" key="1">
    <citation type="submission" date="2007-05" db="EMBL/GenBank/DDBJ databases">
        <title>Complete sequence of chromosome of Acidiphilium cryptum JF-5.</title>
        <authorList>
            <consortium name="US DOE Joint Genome Institute"/>
            <person name="Copeland A."/>
            <person name="Lucas S."/>
            <person name="Lapidus A."/>
            <person name="Barry K."/>
            <person name="Detter J.C."/>
            <person name="Glavina del Rio T."/>
            <person name="Hammon N."/>
            <person name="Israni S."/>
            <person name="Dalin E."/>
            <person name="Tice H."/>
            <person name="Pitluck S."/>
            <person name="Sims D."/>
            <person name="Brettin T."/>
            <person name="Bruce D."/>
            <person name="Han C."/>
            <person name="Schmutz J."/>
            <person name="Larimer F."/>
            <person name="Land M."/>
            <person name="Hauser L."/>
            <person name="Kyrpides N."/>
            <person name="Kim E."/>
            <person name="Magnuson T."/>
            <person name="Richardson P."/>
        </authorList>
    </citation>
    <scope>NUCLEOTIDE SEQUENCE [LARGE SCALE GENOMIC DNA]</scope>
    <source>
        <strain evidence="10 11">JF-5</strain>
    </source>
</reference>
<feature type="transmembrane region" description="Helical" evidence="8">
    <location>
        <begin position="224"/>
        <end position="251"/>
    </location>
</feature>
<dbReference type="GO" id="GO:0005886">
    <property type="term" value="C:plasma membrane"/>
    <property type="evidence" value="ECO:0007669"/>
    <property type="project" value="UniProtKB-SubCell"/>
</dbReference>
<evidence type="ECO:0000256" key="5">
    <source>
        <dbReference type="ARBA" id="ARBA00022692"/>
    </source>
</evidence>
<dbReference type="HOGENOM" id="CLU_001265_47_0_5"/>
<evidence type="ECO:0000256" key="8">
    <source>
        <dbReference type="RuleBase" id="RU365088"/>
    </source>
</evidence>
<feature type="transmembrane region" description="Helical" evidence="8">
    <location>
        <begin position="380"/>
        <end position="398"/>
    </location>
</feature>
<sequence length="404" mass="41804">MSSAQSAVAADAPDLATSRRLPLLLGFLIAIGPVSVDMYLPAFPTIARQFHDPAGPGLTLAAYFAGLAAGQMTQGPFSDRAGRRLPILLGLALYTLASIGCALAWNTASLSAFRLVAAFGGSAAVVVPRAMVRDIADGPAAALLFSRLMLVMGVAPIIAPILGSAVIAFGSWRWIFALATLYGIVAIGLVWFRLPDTLPLARRSTVGFRTIIIRYGQISAERGFLTHALTGTFAIGALFAYLAGTPAVFIGEFHWDPISYALLFGLNAAIYIGFNQWNPHLVARAGLRPVISAAVAALVCGTIVLVAAALRGGGPLPIIAGLFICQASYGLSLPSSLVAALSRHQAHAGSASALLGTWQYLGGAITGALVGAFADGTARPMAFAMFACAVLAALAAAFRPQRLT</sequence>
<keyword evidence="3 8" id="KW-0813">Transport</keyword>
<feature type="transmembrane region" description="Helical" evidence="8">
    <location>
        <begin position="144"/>
        <end position="168"/>
    </location>
</feature>
<evidence type="ECO:0000259" key="9">
    <source>
        <dbReference type="PROSITE" id="PS50850"/>
    </source>
</evidence>
<feature type="transmembrane region" description="Helical" evidence="8">
    <location>
        <begin position="257"/>
        <end position="274"/>
    </location>
</feature>
<feature type="domain" description="Major facilitator superfamily (MFS) profile" evidence="9">
    <location>
        <begin position="21"/>
        <end position="404"/>
    </location>
</feature>
<evidence type="ECO:0000256" key="7">
    <source>
        <dbReference type="ARBA" id="ARBA00023136"/>
    </source>
</evidence>
<evidence type="ECO:0000256" key="4">
    <source>
        <dbReference type="ARBA" id="ARBA00022475"/>
    </source>
</evidence>
<keyword evidence="6 8" id="KW-1133">Transmembrane helix</keyword>
<feature type="transmembrane region" description="Helical" evidence="8">
    <location>
        <begin position="54"/>
        <end position="73"/>
    </location>
</feature>
<evidence type="ECO:0000256" key="3">
    <source>
        <dbReference type="ARBA" id="ARBA00022448"/>
    </source>
</evidence>
<dbReference type="InterPro" id="IPR004812">
    <property type="entry name" value="Efflux_drug-R_Bcr/CmlA"/>
</dbReference>
<feature type="transmembrane region" description="Helical" evidence="8">
    <location>
        <begin position="316"/>
        <end position="341"/>
    </location>
</feature>
<evidence type="ECO:0000256" key="6">
    <source>
        <dbReference type="ARBA" id="ARBA00022989"/>
    </source>
</evidence>
<keyword evidence="4" id="KW-1003">Cell membrane</keyword>
<feature type="transmembrane region" description="Helical" evidence="8">
    <location>
        <begin position="21"/>
        <end position="42"/>
    </location>
</feature>
<comment type="subcellular location">
    <subcellularLocation>
        <location evidence="8">Cell inner membrane</location>
        <topology evidence="8">Multi-pass membrane protein</topology>
    </subcellularLocation>
    <subcellularLocation>
        <location evidence="1">Cell membrane</location>
        <topology evidence="1">Multi-pass membrane protein</topology>
    </subcellularLocation>
</comment>
<dbReference type="GO" id="GO:1990961">
    <property type="term" value="P:xenobiotic detoxification by transmembrane export across the plasma membrane"/>
    <property type="evidence" value="ECO:0007669"/>
    <property type="project" value="InterPro"/>
</dbReference>
<evidence type="ECO:0000256" key="1">
    <source>
        <dbReference type="ARBA" id="ARBA00004651"/>
    </source>
</evidence>
<dbReference type="PROSITE" id="PS50850">
    <property type="entry name" value="MFS"/>
    <property type="match status" value="1"/>
</dbReference>
<dbReference type="RefSeq" id="WP_011941819.1">
    <property type="nucleotide sequence ID" value="NC_009484.1"/>
</dbReference>
<feature type="transmembrane region" description="Helical" evidence="8">
    <location>
        <begin position="111"/>
        <end position="132"/>
    </location>
</feature>
<feature type="transmembrane region" description="Helical" evidence="8">
    <location>
        <begin position="85"/>
        <end position="105"/>
    </location>
</feature>
<dbReference type="PANTHER" id="PTHR23502:SF132">
    <property type="entry name" value="POLYAMINE TRANSPORTER 2-RELATED"/>
    <property type="match status" value="1"/>
</dbReference>
<protein>
    <recommendedName>
        <fullName evidence="8">Bcr/CflA family efflux transporter</fullName>
    </recommendedName>
</protein>
<organism evidence="10 11">
    <name type="scientific">Acidiphilium cryptum (strain JF-5)</name>
    <dbReference type="NCBI Taxonomy" id="349163"/>
    <lineage>
        <taxon>Bacteria</taxon>
        <taxon>Pseudomonadati</taxon>
        <taxon>Pseudomonadota</taxon>
        <taxon>Alphaproteobacteria</taxon>
        <taxon>Acetobacterales</taxon>
        <taxon>Acidocellaceae</taxon>
        <taxon>Acidiphilium</taxon>
    </lineage>
</organism>
<evidence type="ECO:0000313" key="10">
    <source>
        <dbReference type="EMBL" id="ABQ30067.1"/>
    </source>
</evidence>
<dbReference type="Proteomes" id="UP000000245">
    <property type="component" value="Chromosome"/>
</dbReference>
<dbReference type="GO" id="GO:0042910">
    <property type="term" value="F:xenobiotic transmembrane transporter activity"/>
    <property type="evidence" value="ECO:0007669"/>
    <property type="project" value="InterPro"/>
</dbReference>
<dbReference type="SUPFAM" id="SSF103473">
    <property type="entry name" value="MFS general substrate transporter"/>
    <property type="match status" value="1"/>
</dbReference>
<dbReference type="InterPro" id="IPR011701">
    <property type="entry name" value="MFS"/>
</dbReference>
<dbReference type="Pfam" id="PF07690">
    <property type="entry name" value="MFS_1"/>
    <property type="match status" value="1"/>
</dbReference>
<dbReference type="EMBL" id="CP000697">
    <property type="protein sequence ID" value="ABQ30067.1"/>
    <property type="molecule type" value="Genomic_DNA"/>
</dbReference>
<dbReference type="InterPro" id="IPR020846">
    <property type="entry name" value="MFS_dom"/>
</dbReference>